<evidence type="ECO:0000313" key="2">
    <source>
        <dbReference type="EMBL" id="KAK6949904.1"/>
    </source>
</evidence>
<feature type="region of interest" description="Disordered" evidence="1">
    <location>
        <begin position="43"/>
        <end position="69"/>
    </location>
</feature>
<proteinExistence type="predicted"/>
<sequence length="301" mass="34253">MEYARGTKLRKEAKVMATDRRKHKEKHRLMRRWIFDQYKPTTAGSDEEAQLPTYESESSSDSIMVSTQPTKGPVWHLPVSLKGRLAPRGLTLGTMFQVAEQLYQLSAINFDTMSLSDHIHQIQEAIQGDDSTTPVAKALVTRPLVVLAQHQQHLAKEDFMACVARIAIQSNLPERFKKNMKTCKDCFDRFRPGSKSCNCAETKGTCLHGPCRYHPGQIKSWGQENGNVDFLASEKVTIHEFDIWIHQCYWDCCGAKLLPVEPPAPRRNQKRKKAVQQPWEIPNENDGSVGCMTRDHHVAIQ</sequence>
<dbReference type="AlphaFoldDB" id="A0AAX6MBR9"/>
<organism evidence="2 3">
    <name type="scientific">Daldinia eschscholtzii</name>
    <dbReference type="NCBI Taxonomy" id="292717"/>
    <lineage>
        <taxon>Eukaryota</taxon>
        <taxon>Fungi</taxon>
        <taxon>Dikarya</taxon>
        <taxon>Ascomycota</taxon>
        <taxon>Pezizomycotina</taxon>
        <taxon>Sordariomycetes</taxon>
        <taxon>Xylariomycetidae</taxon>
        <taxon>Xylariales</taxon>
        <taxon>Hypoxylaceae</taxon>
        <taxon>Daldinia</taxon>
    </lineage>
</organism>
<reference evidence="2 3" key="1">
    <citation type="journal article" date="2024" name="Front Chem Biol">
        <title>Unveiling the potential of Daldinia eschscholtzii MFLUCC 19-0629 through bioactivity and bioinformatics studies for enhanced sustainable agriculture production.</title>
        <authorList>
            <person name="Brooks S."/>
            <person name="Weaver J.A."/>
            <person name="Klomchit A."/>
            <person name="Alharthi S.A."/>
            <person name="Onlamun T."/>
            <person name="Nurani R."/>
            <person name="Vong T.K."/>
            <person name="Alberti F."/>
            <person name="Greco C."/>
        </authorList>
    </citation>
    <scope>NUCLEOTIDE SEQUENCE [LARGE SCALE GENOMIC DNA]</scope>
    <source>
        <strain evidence="2">MFLUCC 19-0629</strain>
    </source>
</reference>
<feature type="compositionally biased region" description="Basic and acidic residues" evidence="1">
    <location>
        <begin position="9"/>
        <end position="19"/>
    </location>
</feature>
<comment type="caution">
    <text evidence="2">The sequence shown here is derived from an EMBL/GenBank/DDBJ whole genome shotgun (WGS) entry which is preliminary data.</text>
</comment>
<feature type="region of interest" description="Disordered" evidence="1">
    <location>
        <begin position="264"/>
        <end position="283"/>
    </location>
</feature>
<accession>A0AAX6MBR9</accession>
<evidence type="ECO:0000256" key="1">
    <source>
        <dbReference type="SAM" id="MobiDB-lite"/>
    </source>
</evidence>
<dbReference type="Proteomes" id="UP001369815">
    <property type="component" value="Unassembled WGS sequence"/>
</dbReference>
<gene>
    <name evidence="2" type="ORF">Daesc_008227</name>
</gene>
<dbReference type="EMBL" id="JBANMG010000008">
    <property type="protein sequence ID" value="KAK6949904.1"/>
    <property type="molecule type" value="Genomic_DNA"/>
</dbReference>
<evidence type="ECO:0000313" key="3">
    <source>
        <dbReference type="Proteomes" id="UP001369815"/>
    </source>
</evidence>
<protein>
    <submittedName>
        <fullName evidence="2">Uncharacterized protein</fullName>
    </submittedName>
</protein>
<name>A0AAX6MBR9_9PEZI</name>
<keyword evidence="3" id="KW-1185">Reference proteome</keyword>
<feature type="region of interest" description="Disordered" evidence="1">
    <location>
        <begin position="1"/>
        <end position="22"/>
    </location>
</feature>